<keyword evidence="1" id="KW-1133">Transmembrane helix</keyword>
<gene>
    <name evidence="2" type="ORF">METZ01_LOCUS457871</name>
</gene>
<reference evidence="2" key="1">
    <citation type="submission" date="2018-05" db="EMBL/GenBank/DDBJ databases">
        <authorList>
            <person name="Lanie J.A."/>
            <person name="Ng W.-L."/>
            <person name="Kazmierczak K.M."/>
            <person name="Andrzejewski T.M."/>
            <person name="Davidsen T.M."/>
            <person name="Wayne K.J."/>
            <person name="Tettelin H."/>
            <person name="Glass J.I."/>
            <person name="Rusch D."/>
            <person name="Podicherti R."/>
            <person name="Tsui H.-C.T."/>
            <person name="Winkler M.E."/>
        </authorList>
    </citation>
    <scope>NUCLEOTIDE SEQUENCE</scope>
</reference>
<proteinExistence type="predicted"/>
<evidence type="ECO:0008006" key="3">
    <source>
        <dbReference type="Google" id="ProtNLM"/>
    </source>
</evidence>
<name>A0A383AB21_9ZZZZ</name>
<evidence type="ECO:0000256" key="1">
    <source>
        <dbReference type="SAM" id="Phobius"/>
    </source>
</evidence>
<organism evidence="2">
    <name type="scientific">marine metagenome</name>
    <dbReference type="NCBI Taxonomy" id="408172"/>
    <lineage>
        <taxon>unclassified sequences</taxon>
        <taxon>metagenomes</taxon>
        <taxon>ecological metagenomes</taxon>
    </lineage>
</organism>
<protein>
    <recommendedName>
        <fullName evidence="3">Branched-chain amino acid aminotransferase</fullName>
    </recommendedName>
</protein>
<accession>A0A383AB21</accession>
<keyword evidence="1" id="KW-0472">Membrane</keyword>
<dbReference type="EMBL" id="UINC01190725">
    <property type="protein sequence ID" value="SVE05017.1"/>
    <property type="molecule type" value="Genomic_DNA"/>
</dbReference>
<evidence type="ECO:0000313" key="2">
    <source>
        <dbReference type="EMBL" id="SVE05017.1"/>
    </source>
</evidence>
<keyword evidence="1" id="KW-0812">Transmembrane</keyword>
<dbReference type="AlphaFoldDB" id="A0A383AB21"/>
<feature type="transmembrane region" description="Helical" evidence="1">
    <location>
        <begin position="12"/>
        <end position="36"/>
    </location>
</feature>
<sequence>MYLFKQLWVDEAGVVVSAELILIATILVIGMIVGLVTVRDQVVQELGDVALAIASVNQSFSFAGATGHHSSTSGSIYVDLLDDCDGPDTAGAEPTCIDVCDIPPSAEGSG</sequence>